<feature type="domain" description="HTH lacI-type" evidence="4">
    <location>
        <begin position="3"/>
        <end position="57"/>
    </location>
</feature>
<proteinExistence type="predicted"/>
<dbReference type="InterPro" id="IPR010982">
    <property type="entry name" value="Lambda_DNA-bd_dom_sf"/>
</dbReference>
<dbReference type="SUPFAM" id="SSF53822">
    <property type="entry name" value="Periplasmic binding protein-like I"/>
    <property type="match status" value="1"/>
</dbReference>
<evidence type="ECO:0000259" key="4">
    <source>
        <dbReference type="PROSITE" id="PS50932"/>
    </source>
</evidence>
<evidence type="ECO:0000256" key="1">
    <source>
        <dbReference type="ARBA" id="ARBA00023015"/>
    </source>
</evidence>
<accession>A0A1I3SWG9</accession>
<dbReference type="InterPro" id="IPR000843">
    <property type="entry name" value="HTH_LacI"/>
</dbReference>
<name>A0A1I3SWG9_9PSEU</name>
<dbReference type="RefSeq" id="WP_091507151.1">
    <property type="nucleotide sequence ID" value="NZ_CBDRCA010000001.1"/>
</dbReference>
<gene>
    <name evidence="5" type="ORF">SAMN05421835_10720</name>
</gene>
<dbReference type="CDD" id="cd01392">
    <property type="entry name" value="HTH_LacI"/>
    <property type="match status" value="1"/>
</dbReference>
<evidence type="ECO:0000256" key="3">
    <source>
        <dbReference type="ARBA" id="ARBA00023163"/>
    </source>
</evidence>
<dbReference type="PANTHER" id="PTHR30146">
    <property type="entry name" value="LACI-RELATED TRANSCRIPTIONAL REPRESSOR"/>
    <property type="match status" value="1"/>
</dbReference>
<dbReference type="AlphaFoldDB" id="A0A1I3SWG9"/>
<dbReference type="Pfam" id="PF13377">
    <property type="entry name" value="Peripla_BP_3"/>
    <property type="match status" value="1"/>
</dbReference>
<dbReference type="Pfam" id="PF00356">
    <property type="entry name" value="LacI"/>
    <property type="match status" value="1"/>
</dbReference>
<reference evidence="5 6" key="1">
    <citation type="submission" date="2016-10" db="EMBL/GenBank/DDBJ databases">
        <authorList>
            <person name="de Groot N.N."/>
        </authorList>
    </citation>
    <scope>NUCLEOTIDE SEQUENCE [LARGE SCALE GENOMIC DNA]</scope>
    <source>
        <strain evidence="5 6">DSM 44468</strain>
    </source>
</reference>
<keyword evidence="1" id="KW-0805">Transcription regulation</keyword>
<dbReference type="OrthoDB" id="2854648at2"/>
<keyword evidence="6" id="KW-1185">Reference proteome</keyword>
<dbReference type="GO" id="GO:0000976">
    <property type="term" value="F:transcription cis-regulatory region binding"/>
    <property type="evidence" value="ECO:0007669"/>
    <property type="project" value="TreeGrafter"/>
</dbReference>
<dbReference type="PROSITE" id="PS50932">
    <property type="entry name" value="HTH_LACI_2"/>
    <property type="match status" value="1"/>
</dbReference>
<keyword evidence="3" id="KW-0804">Transcription</keyword>
<dbReference type="STRING" id="115433.SAMN05421835_10720"/>
<sequence length="331" mass="35509">MSITSHDVARLAGVSQPTVSRALRGDHRVSEATRARVREAAEALGYVPSEAGRSLSTRSTRRVGVVVTDLTNPFYPHLIGPLHDELERHGYRMMLFTERSETALETERLLDRSIDGVVLTTAVIGSPLPAELNRRGLPFVFLNRETGNDGADAAVVDNEAGGRLVAEELVRLGHTDVALIGGPADTTTGRDRELGFRVGLSEAGVGLPRHRVRRGPFDYGTGYQGLLELAADGPRPTAVFCGNDVIAIGAMNAARRLGLDVPGDLTLIGFDDLPMASWETFDLTTVRHDLDGMAKAAAGLLVERLSGGAPEEPRRVTFAPELVPRGTHAAR</sequence>
<evidence type="ECO:0000256" key="2">
    <source>
        <dbReference type="ARBA" id="ARBA00023125"/>
    </source>
</evidence>
<dbReference type="InterPro" id="IPR046335">
    <property type="entry name" value="LacI/GalR-like_sensor"/>
</dbReference>
<organism evidence="5 6">
    <name type="scientific">Amycolatopsis sacchari</name>
    <dbReference type="NCBI Taxonomy" id="115433"/>
    <lineage>
        <taxon>Bacteria</taxon>
        <taxon>Bacillati</taxon>
        <taxon>Actinomycetota</taxon>
        <taxon>Actinomycetes</taxon>
        <taxon>Pseudonocardiales</taxon>
        <taxon>Pseudonocardiaceae</taxon>
        <taxon>Amycolatopsis</taxon>
    </lineage>
</organism>
<dbReference type="SUPFAM" id="SSF47413">
    <property type="entry name" value="lambda repressor-like DNA-binding domains"/>
    <property type="match status" value="1"/>
</dbReference>
<dbReference type="Gene3D" id="1.10.260.40">
    <property type="entry name" value="lambda repressor-like DNA-binding domains"/>
    <property type="match status" value="1"/>
</dbReference>
<dbReference type="GO" id="GO:0003700">
    <property type="term" value="F:DNA-binding transcription factor activity"/>
    <property type="evidence" value="ECO:0007669"/>
    <property type="project" value="TreeGrafter"/>
</dbReference>
<dbReference type="SMART" id="SM00354">
    <property type="entry name" value="HTH_LACI"/>
    <property type="match status" value="1"/>
</dbReference>
<evidence type="ECO:0000313" key="5">
    <source>
        <dbReference type="EMBL" id="SFJ63105.1"/>
    </source>
</evidence>
<dbReference type="InterPro" id="IPR028082">
    <property type="entry name" value="Peripla_BP_I"/>
</dbReference>
<dbReference type="CDD" id="cd06278">
    <property type="entry name" value="PBP1_LacI-like"/>
    <property type="match status" value="1"/>
</dbReference>
<dbReference type="PANTHER" id="PTHR30146:SF153">
    <property type="entry name" value="LACTOSE OPERON REPRESSOR"/>
    <property type="match status" value="1"/>
</dbReference>
<dbReference type="Proteomes" id="UP000199025">
    <property type="component" value="Unassembled WGS sequence"/>
</dbReference>
<dbReference type="EMBL" id="FORP01000007">
    <property type="protein sequence ID" value="SFJ63105.1"/>
    <property type="molecule type" value="Genomic_DNA"/>
</dbReference>
<protein>
    <submittedName>
        <fullName evidence="5">Transcriptional regulator, LacI family</fullName>
    </submittedName>
</protein>
<dbReference type="Gene3D" id="3.40.50.2300">
    <property type="match status" value="2"/>
</dbReference>
<keyword evidence="2" id="KW-0238">DNA-binding</keyword>
<evidence type="ECO:0000313" key="6">
    <source>
        <dbReference type="Proteomes" id="UP000199025"/>
    </source>
</evidence>